<dbReference type="InterPro" id="IPR013320">
    <property type="entry name" value="ConA-like_dom_sf"/>
</dbReference>
<dbReference type="InterPro" id="IPR041542">
    <property type="entry name" value="GH43_C2"/>
</dbReference>
<feature type="non-terminal residue" evidence="2">
    <location>
        <position position="1"/>
    </location>
</feature>
<protein>
    <submittedName>
        <fullName evidence="2">CAZy families GH43 protein</fullName>
    </submittedName>
</protein>
<evidence type="ECO:0000313" key="2">
    <source>
        <dbReference type="EMBL" id="AIA85898.1"/>
    </source>
</evidence>
<feature type="domain" description="Beta-xylosidase C-terminal Concanavalin A-like" evidence="1">
    <location>
        <begin position="3"/>
        <end position="87"/>
    </location>
</feature>
<dbReference type="Pfam" id="PF17851">
    <property type="entry name" value="GH43_C2"/>
    <property type="match status" value="1"/>
</dbReference>
<dbReference type="SUPFAM" id="SSF49899">
    <property type="entry name" value="Concanavalin A-like lectins/glucanases"/>
    <property type="match status" value="1"/>
</dbReference>
<accession>A0A060BNR2</accession>
<sequence>SLLKARNTVCQRIIGPHSKGTAKIDISKMKRGDRAGLVILQDPFATLTVEKTSKGNMLQMTVNEEVKQEIKLKSTTVYLRAEVDGDSDWVLFLLQYRRH</sequence>
<dbReference type="AlphaFoldDB" id="A0A060BNR2"/>
<dbReference type="EMBL" id="KF118636">
    <property type="protein sequence ID" value="AIA85898.1"/>
    <property type="molecule type" value="Genomic_DNA"/>
</dbReference>
<evidence type="ECO:0000259" key="1">
    <source>
        <dbReference type="Pfam" id="PF17851"/>
    </source>
</evidence>
<name>A0A060BNR2_9PEZI</name>
<dbReference type="Gene3D" id="2.60.120.200">
    <property type="match status" value="1"/>
</dbReference>
<organism evidence="2">
    <name type="scientific">uncultured Podospora</name>
    <dbReference type="NCBI Taxonomy" id="613079"/>
    <lineage>
        <taxon>Eukaryota</taxon>
        <taxon>Fungi</taxon>
        <taxon>Dikarya</taxon>
        <taxon>Ascomycota</taxon>
        <taxon>Pezizomycotina</taxon>
        <taxon>Sordariomycetes</taxon>
        <taxon>Sordariomycetidae</taxon>
        <taxon>Sordariales</taxon>
        <taxon>Lasiosphaeriaceae</taxon>
        <taxon>environmental samples</taxon>
    </lineage>
</organism>
<proteinExistence type="predicted"/>
<reference evidence="2" key="1">
    <citation type="journal article" date="2013" name="Environ. Microbiol.">
        <title>Seasonally variable intestinal metagenomes of the red palm weevil (Rhynchophorus ferrugineus).</title>
        <authorList>
            <person name="Jia S."/>
            <person name="Zhang X."/>
            <person name="Zhang G."/>
            <person name="Yin A."/>
            <person name="Zhang S."/>
            <person name="Li F."/>
            <person name="Wang L."/>
            <person name="Zhao D."/>
            <person name="Yun Q."/>
            <person name="Tala"/>
            <person name="Wang J."/>
            <person name="Sun G."/>
            <person name="Baabdullah M."/>
            <person name="Yu X."/>
            <person name="Hu S."/>
            <person name="Al-Mssallem I.S."/>
            <person name="Yu J."/>
        </authorList>
    </citation>
    <scope>NUCLEOTIDE SEQUENCE</scope>
</reference>